<keyword evidence="7" id="KW-0812">Transmembrane</keyword>
<keyword evidence="5" id="KW-0997">Cell inner membrane</keyword>
<dbReference type="CDD" id="cd00834">
    <property type="entry name" value="KAS_I_II"/>
    <property type="match status" value="1"/>
</dbReference>
<evidence type="ECO:0000256" key="2">
    <source>
        <dbReference type="ARBA" id="ARBA00008467"/>
    </source>
</evidence>
<dbReference type="PROSITE" id="PS52004">
    <property type="entry name" value="KS3_2"/>
    <property type="match status" value="1"/>
</dbReference>
<evidence type="ECO:0000256" key="4">
    <source>
        <dbReference type="ARBA" id="ARBA00022475"/>
    </source>
</evidence>
<dbReference type="InterPro" id="IPR000794">
    <property type="entry name" value="Beta-ketoacyl_synthase"/>
</dbReference>
<feature type="chain" id="PRO_5012560050" description="Nodulation protein E" evidence="14">
    <location>
        <begin position="22"/>
        <end position="407"/>
    </location>
</feature>
<evidence type="ECO:0000256" key="6">
    <source>
        <dbReference type="ARBA" id="ARBA00022679"/>
    </source>
</evidence>
<gene>
    <name evidence="16" type="ORF">CAL22_01780</name>
</gene>
<dbReference type="SMART" id="SM00825">
    <property type="entry name" value="PKS_KS"/>
    <property type="match status" value="1"/>
</dbReference>
<keyword evidence="8" id="KW-1133">Transmembrane helix</keyword>
<evidence type="ECO:0000256" key="3">
    <source>
        <dbReference type="ARBA" id="ARBA00022458"/>
    </source>
</evidence>
<dbReference type="Pfam" id="PF00109">
    <property type="entry name" value="ketoacyl-synt"/>
    <property type="match status" value="1"/>
</dbReference>
<dbReference type="AlphaFoldDB" id="A0A261VVH8"/>
<reference evidence="17" key="1">
    <citation type="submission" date="2017-05" db="EMBL/GenBank/DDBJ databases">
        <title>Complete and WGS of Bordetella genogroups.</title>
        <authorList>
            <person name="Spilker T."/>
            <person name="Lipuma J."/>
        </authorList>
    </citation>
    <scope>NUCLEOTIDE SEQUENCE [LARGE SCALE GENOMIC DNA]</scope>
    <source>
        <strain evidence="17">AU6712</strain>
    </source>
</reference>
<dbReference type="InterPro" id="IPR016039">
    <property type="entry name" value="Thiolase-like"/>
</dbReference>
<feature type="signal peptide" evidence="14">
    <location>
        <begin position="1"/>
        <end position="21"/>
    </location>
</feature>
<dbReference type="RefSeq" id="WP_094809815.1">
    <property type="nucleotide sequence ID" value="NZ_NEVU01000001.1"/>
</dbReference>
<dbReference type="PANTHER" id="PTHR11712">
    <property type="entry name" value="POLYKETIDE SYNTHASE-RELATED"/>
    <property type="match status" value="1"/>
</dbReference>
<evidence type="ECO:0000256" key="14">
    <source>
        <dbReference type="SAM" id="SignalP"/>
    </source>
</evidence>
<dbReference type="GO" id="GO:0004315">
    <property type="term" value="F:3-oxoacyl-[acyl-carrier-protein] synthase activity"/>
    <property type="evidence" value="ECO:0007669"/>
    <property type="project" value="TreeGrafter"/>
</dbReference>
<proteinExistence type="inferred from homology"/>
<evidence type="ECO:0000256" key="8">
    <source>
        <dbReference type="ARBA" id="ARBA00022989"/>
    </source>
</evidence>
<dbReference type="PANTHER" id="PTHR11712:SF352">
    <property type="entry name" value="3-OXOACYL-[ACYL-CARRIER-PROTEIN] SYNTHASE"/>
    <property type="match status" value="1"/>
</dbReference>
<comment type="function">
    <text evidence="10">Proposed to synthesize NOD factor fatty acyl chain. Involved in the synthesis of a highly unsaturated fatty acid moiety, which forms part of a lipo-oligosaccharide that is responsible for host specificity.</text>
</comment>
<dbReference type="InterPro" id="IPR014030">
    <property type="entry name" value="Ketoacyl_synth_N"/>
</dbReference>
<evidence type="ECO:0000259" key="15">
    <source>
        <dbReference type="PROSITE" id="PS52004"/>
    </source>
</evidence>
<dbReference type="Pfam" id="PF02801">
    <property type="entry name" value="Ketoacyl-synt_C"/>
    <property type="match status" value="1"/>
</dbReference>
<feature type="domain" description="Ketosynthase family 3 (KS3)" evidence="15">
    <location>
        <begin position="3"/>
        <end position="403"/>
    </location>
</feature>
<dbReference type="SUPFAM" id="SSF53901">
    <property type="entry name" value="Thiolase-like"/>
    <property type="match status" value="2"/>
</dbReference>
<evidence type="ECO:0000256" key="12">
    <source>
        <dbReference type="ARBA" id="ARBA00041756"/>
    </source>
</evidence>
<keyword evidence="17" id="KW-1185">Reference proteome</keyword>
<dbReference type="GO" id="GO:0006633">
    <property type="term" value="P:fatty acid biosynthetic process"/>
    <property type="evidence" value="ECO:0007669"/>
    <property type="project" value="TreeGrafter"/>
</dbReference>
<keyword evidence="3" id="KW-0536">Nodulation</keyword>
<dbReference type="Proteomes" id="UP000216429">
    <property type="component" value="Unassembled WGS sequence"/>
</dbReference>
<evidence type="ECO:0000313" key="17">
    <source>
        <dbReference type="Proteomes" id="UP000216429"/>
    </source>
</evidence>
<accession>A0A261VVH8</accession>
<comment type="subcellular location">
    <subcellularLocation>
        <location evidence="1">Cell inner membrane</location>
    </subcellularLocation>
</comment>
<dbReference type="InterPro" id="IPR014031">
    <property type="entry name" value="Ketoacyl_synth_C"/>
</dbReference>
<evidence type="ECO:0000256" key="7">
    <source>
        <dbReference type="ARBA" id="ARBA00022692"/>
    </source>
</evidence>
<evidence type="ECO:0000256" key="9">
    <source>
        <dbReference type="ARBA" id="ARBA00023136"/>
    </source>
</evidence>
<keyword evidence="6 13" id="KW-0808">Transferase</keyword>
<dbReference type="Gene3D" id="3.40.47.10">
    <property type="match status" value="1"/>
</dbReference>
<dbReference type="InterPro" id="IPR020841">
    <property type="entry name" value="PKS_Beta-ketoAc_synthase_dom"/>
</dbReference>
<evidence type="ECO:0000256" key="13">
    <source>
        <dbReference type="RuleBase" id="RU003694"/>
    </source>
</evidence>
<organism evidence="16 17">
    <name type="scientific">Bordetella genomosp. 12</name>
    <dbReference type="NCBI Taxonomy" id="463035"/>
    <lineage>
        <taxon>Bacteria</taxon>
        <taxon>Pseudomonadati</taxon>
        <taxon>Pseudomonadota</taxon>
        <taxon>Betaproteobacteria</taxon>
        <taxon>Burkholderiales</taxon>
        <taxon>Alcaligenaceae</taxon>
        <taxon>Bordetella</taxon>
    </lineage>
</organism>
<protein>
    <recommendedName>
        <fullName evidence="11">Nodulation protein E</fullName>
    </recommendedName>
    <alternativeName>
        <fullName evidence="12">Host-specificity of nodulation protein B</fullName>
    </alternativeName>
</protein>
<comment type="caution">
    <text evidence="16">The sequence shown here is derived from an EMBL/GenBank/DDBJ whole genome shotgun (WGS) entry which is preliminary data.</text>
</comment>
<keyword evidence="9" id="KW-0472">Membrane</keyword>
<evidence type="ECO:0000256" key="5">
    <source>
        <dbReference type="ARBA" id="ARBA00022519"/>
    </source>
</evidence>
<keyword evidence="14" id="KW-0732">Signal</keyword>
<evidence type="ECO:0000313" key="16">
    <source>
        <dbReference type="EMBL" id="OZI77303.1"/>
    </source>
</evidence>
<name>A0A261VVH8_9BORD</name>
<dbReference type="GO" id="GO:0005886">
    <property type="term" value="C:plasma membrane"/>
    <property type="evidence" value="ECO:0007669"/>
    <property type="project" value="UniProtKB-SubCell"/>
</dbReference>
<evidence type="ECO:0000256" key="11">
    <source>
        <dbReference type="ARBA" id="ARBA00039445"/>
    </source>
</evidence>
<evidence type="ECO:0000256" key="1">
    <source>
        <dbReference type="ARBA" id="ARBA00004533"/>
    </source>
</evidence>
<comment type="similarity">
    <text evidence="2 13">Belongs to the thiolase-like superfamily. Beta-ketoacyl-ACP synthases family.</text>
</comment>
<dbReference type="OrthoDB" id="9808669at2"/>
<sequence>MTKRRVVITAMGMVTPLGATAQETFAAALAGRCGLIADPSGRTDRQVGIVTAPVTDFVAASQARNMDRVTLLADSAARETLQAARLDEDQMSQCGVFIGTGVGGVSTLSEAVEIFHHVTPKRAILVIPAVMANAPAAHLAQSMKSMAEAQTYATACSAGAVAIGEAFRRIRDGYLDLALAGGVESMMVAPVISGWQQLHVLCGAPEAGKVGGCRPFSLKRSGFALSEGAGLMMLESEAHATARGATIIAEICGYGTSNDGTHPLRPDSRGQSLAMSRCLADAGIAPEEVGYLNAHATGTLLGDRIETEAIKQVFGAHASDLPISSTKGALGHLIGAAGAVEAAITALAVQARHVPPTLYWEAGDEHCDLDYIPEGSRSIPTLRTALSNSFGMGGNNAVLAFRGASSG</sequence>
<evidence type="ECO:0000256" key="10">
    <source>
        <dbReference type="ARBA" id="ARBA00037576"/>
    </source>
</evidence>
<keyword evidence="4" id="KW-1003">Cell membrane</keyword>
<dbReference type="EMBL" id="NEVU01000001">
    <property type="protein sequence ID" value="OZI77303.1"/>
    <property type="molecule type" value="Genomic_DNA"/>
</dbReference>